<accession>A0A166Q4K4</accession>
<comment type="caution">
    <text evidence="3">The sequence shown here is derived from an EMBL/GenBank/DDBJ whole genome shotgun (WGS) entry which is preliminary data.</text>
</comment>
<dbReference type="InterPro" id="IPR012373">
    <property type="entry name" value="Ferrdict_sens_TM"/>
</dbReference>
<sequence length="328" mass="36640">MPAVPLKKLSHASLEQAAQWYVQLHDPQVADHERLRWQDWLAQSADHQDAWRYIERVGQRFTPLQHDSEQQAVSQVLRSTGRSPISRRQTLKSLLILTAGSLTGWAAWRGTPLPETLGRFTADLATGTGETRETVLNDGSRIWLNALSALNIRFAATQRLLQLQCGEVLIDTAKDPDRPFLVETAQGQLRALGTRFSVRQEDRQTLLNVYEGAVEVRTRQGAVQVVEAGRQLAFSDSAMALSTAASPSREAWRHGLLLADNLPLGQLIDELNRYRPGHLHCDPEVAELPVMGSFPLKDTDQALRLLEAALPIRVQKTFAWWVSVGPKV</sequence>
<proteinExistence type="predicted"/>
<evidence type="ECO:0000259" key="1">
    <source>
        <dbReference type="Pfam" id="PF04773"/>
    </source>
</evidence>
<dbReference type="AlphaFoldDB" id="A0A166Q4K4"/>
<dbReference type="Gene3D" id="2.60.120.1440">
    <property type="match status" value="1"/>
</dbReference>
<dbReference type="EMBL" id="LUKJ01000003">
    <property type="protein sequence ID" value="KZN19715.1"/>
    <property type="molecule type" value="Genomic_DNA"/>
</dbReference>
<protein>
    <submittedName>
        <fullName evidence="3">Iron dicitrate transport regulator FecR</fullName>
    </submittedName>
</protein>
<dbReference type="RefSeq" id="WP_063343471.1">
    <property type="nucleotide sequence ID" value="NZ_LUKJ01000003.1"/>
</dbReference>
<dbReference type="GO" id="GO:0016989">
    <property type="term" value="F:sigma factor antagonist activity"/>
    <property type="evidence" value="ECO:0007669"/>
    <property type="project" value="TreeGrafter"/>
</dbReference>
<feature type="domain" description="FecR N-terminal" evidence="2">
    <location>
        <begin position="15"/>
        <end position="57"/>
    </location>
</feature>
<feature type="domain" description="FecR protein" evidence="1">
    <location>
        <begin position="123"/>
        <end position="215"/>
    </location>
</feature>
<dbReference type="Pfam" id="PF04773">
    <property type="entry name" value="FecR"/>
    <property type="match status" value="1"/>
</dbReference>
<dbReference type="PANTHER" id="PTHR30273:SF2">
    <property type="entry name" value="PROTEIN FECR"/>
    <property type="match status" value="1"/>
</dbReference>
<dbReference type="PANTHER" id="PTHR30273">
    <property type="entry name" value="PERIPLASMIC SIGNAL SENSOR AND SIGMA FACTOR ACTIVATOR FECR-RELATED"/>
    <property type="match status" value="1"/>
</dbReference>
<reference evidence="4" key="1">
    <citation type="submission" date="2016-03" db="EMBL/GenBank/DDBJ databases">
        <authorList>
            <person name="Ray J."/>
            <person name="Price M."/>
            <person name="Deutschbauer A."/>
        </authorList>
    </citation>
    <scope>NUCLEOTIDE SEQUENCE [LARGE SCALE GENOMIC DNA]</scope>
    <source>
        <strain evidence="4">FW300-N1B4</strain>
    </source>
</reference>
<dbReference type="PIRSF" id="PIRSF018266">
    <property type="entry name" value="FecR"/>
    <property type="match status" value="1"/>
</dbReference>
<name>A0A166Q4K4_PSEFL</name>
<dbReference type="OrthoDB" id="1099576at2"/>
<dbReference type="Pfam" id="PF16220">
    <property type="entry name" value="DUF4880"/>
    <property type="match status" value="1"/>
</dbReference>
<evidence type="ECO:0000259" key="2">
    <source>
        <dbReference type="Pfam" id="PF16220"/>
    </source>
</evidence>
<reference evidence="3 4" key="2">
    <citation type="journal article" date="2018" name="Nature">
        <title>Mutant phenotypes for thousands of bacterial genes of unknown function.</title>
        <authorList>
            <person name="Price M.N."/>
            <person name="Wetmore K.M."/>
            <person name="Waters R.J."/>
            <person name="Callaghan M."/>
            <person name="Ray J."/>
            <person name="Liu H."/>
            <person name="Kuehl J.V."/>
            <person name="Melnyk R.A."/>
            <person name="Lamson J.S."/>
            <person name="Suh Y."/>
            <person name="Carlson H.K."/>
            <person name="Esquivel Z."/>
            <person name="Sadeeshkumar H."/>
            <person name="Chakraborty R."/>
            <person name="Zane G.M."/>
            <person name="Rubin B.E."/>
            <person name="Wall J.D."/>
            <person name="Visel A."/>
            <person name="Bristow J."/>
            <person name="Blow M.J."/>
            <person name="Arkin A.P."/>
            <person name="Deutschbauer A.M."/>
        </authorList>
    </citation>
    <scope>NUCLEOTIDE SEQUENCE [LARGE SCALE GENOMIC DNA]</scope>
    <source>
        <strain evidence="3 4">FW300-N1B4</strain>
    </source>
</reference>
<gene>
    <name evidence="3" type="ORF">A1D17_27505</name>
</gene>
<organism evidence="3 4">
    <name type="scientific">Pseudomonas fluorescens</name>
    <dbReference type="NCBI Taxonomy" id="294"/>
    <lineage>
        <taxon>Bacteria</taxon>
        <taxon>Pseudomonadati</taxon>
        <taxon>Pseudomonadota</taxon>
        <taxon>Gammaproteobacteria</taxon>
        <taxon>Pseudomonadales</taxon>
        <taxon>Pseudomonadaceae</taxon>
        <taxon>Pseudomonas</taxon>
    </lineage>
</organism>
<dbReference type="Proteomes" id="UP000076489">
    <property type="component" value="Unassembled WGS sequence"/>
</dbReference>
<dbReference type="InterPro" id="IPR032623">
    <property type="entry name" value="FecR_N"/>
</dbReference>
<dbReference type="InterPro" id="IPR006860">
    <property type="entry name" value="FecR"/>
</dbReference>
<evidence type="ECO:0000313" key="3">
    <source>
        <dbReference type="EMBL" id="KZN19715.1"/>
    </source>
</evidence>
<evidence type="ECO:0000313" key="4">
    <source>
        <dbReference type="Proteomes" id="UP000076489"/>
    </source>
</evidence>